<keyword evidence="4" id="KW-0719">Serine esterase</keyword>
<evidence type="ECO:0000256" key="30">
    <source>
        <dbReference type="ARBA" id="ARBA00064516"/>
    </source>
</evidence>
<evidence type="ECO:0000256" key="8">
    <source>
        <dbReference type="ARBA" id="ARBA00022963"/>
    </source>
</evidence>
<evidence type="ECO:0000256" key="24">
    <source>
        <dbReference type="ARBA" id="ARBA00049296"/>
    </source>
</evidence>
<evidence type="ECO:0000256" key="2">
    <source>
        <dbReference type="ARBA" id="ARBA00004613"/>
    </source>
</evidence>
<dbReference type="Pfam" id="PF00135">
    <property type="entry name" value="COesterase"/>
    <property type="match status" value="1"/>
</dbReference>
<evidence type="ECO:0000256" key="25">
    <source>
        <dbReference type="ARBA" id="ARBA00049322"/>
    </source>
</evidence>
<comment type="catalytic activity">
    <reaction evidence="16">
        <text>cholesteryl (9Z-octadecenoate) + H2O = cholesterol + (9Z)-octadecenoate + H(+)</text>
        <dbReference type="Rhea" id="RHEA:33875"/>
        <dbReference type="ChEBI" id="CHEBI:15377"/>
        <dbReference type="ChEBI" id="CHEBI:15378"/>
        <dbReference type="ChEBI" id="CHEBI:16113"/>
        <dbReference type="ChEBI" id="CHEBI:30823"/>
        <dbReference type="ChEBI" id="CHEBI:46898"/>
    </reaction>
    <physiologicalReaction direction="left-to-right" evidence="16">
        <dbReference type="Rhea" id="RHEA:33876"/>
    </physiologicalReaction>
</comment>
<keyword evidence="9" id="KW-0443">Lipid metabolism</keyword>
<evidence type="ECO:0000256" key="4">
    <source>
        <dbReference type="ARBA" id="ARBA00022487"/>
    </source>
</evidence>
<dbReference type="InterPro" id="IPR019826">
    <property type="entry name" value="Carboxylesterase_B_AS"/>
</dbReference>
<proteinExistence type="inferred from homology"/>
<comment type="catalytic activity">
    <reaction evidence="22">
        <text>9-octadecanoyloxy-octadecanoate + H2O = 9-hydroxy-octadecanoate + octadecanoate + H(+)</text>
        <dbReference type="Rhea" id="RHEA:52096"/>
        <dbReference type="ChEBI" id="CHEBI:15377"/>
        <dbReference type="ChEBI" id="CHEBI:15378"/>
        <dbReference type="ChEBI" id="CHEBI:25629"/>
        <dbReference type="ChEBI" id="CHEBI:136286"/>
        <dbReference type="ChEBI" id="CHEBI:136373"/>
    </reaction>
    <physiologicalReaction direction="left-to-right" evidence="22">
        <dbReference type="Rhea" id="RHEA:52097"/>
    </physiologicalReaction>
</comment>
<comment type="catalytic activity">
    <reaction evidence="27">
        <text>an acetyl ester + H2O = an aliphatic alcohol + acetate + H(+)</text>
        <dbReference type="Rhea" id="RHEA:12957"/>
        <dbReference type="ChEBI" id="CHEBI:2571"/>
        <dbReference type="ChEBI" id="CHEBI:15377"/>
        <dbReference type="ChEBI" id="CHEBI:15378"/>
        <dbReference type="ChEBI" id="CHEBI:30089"/>
        <dbReference type="ChEBI" id="CHEBI:47622"/>
        <dbReference type="EC" id="3.1.1.6"/>
    </reaction>
    <physiologicalReaction direction="left-to-right" evidence="27">
        <dbReference type="Rhea" id="RHEA:12958"/>
    </physiologicalReaction>
</comment>
<evidence type="ECO:0000256" key="16">
    <source>
        <dbReference type="ARBA" id="ARBA00047653"/>
    </source>
</evidence>
<comment type="catalytic activity">
    <reaction evidence="13">
        <text>a butanoate ester + H2O = an aliphatic alcohol + butanoate + H(+)</text>
        <dbReference type="Rhea" id="RHEA:47348"/>
        <dbReference type="ChEBI" id="CHEBI:2571"/>
        <dbReference type="ChEBI" id="CHEBI:15377"/>
        <dbReference type="ChEBI" id="CHEBI:15378"/>
        <dbReference type="ChEBI" id="CHEBI:17968"/>
        <dbReference type="ChEBI" id="CHEBI:50477"/>
    </reaction>
    <physiologicalReaction direction="left-to-right" evidence="13">
        <dbReference type="Rhea" id="RHEA:47349"/>
    </physiologicalReaction>
</comment>
<evidence type="ECO:0000256" key="28">
    <source>
        <dbReference type="ARBA" id="ARBA00052473"/>
    </source>
</evidence>
<dbReference type="PANTHER" id="PTHR43903">
    <property type="entry name" value="NEUROLIGIN"/>
    <property type="match status" value="1"/>
</dbReference>
<dbReference type="OrthoDB" id="19653at2759"/>
<keyword evidence="33" id="KW-1185">Reference proteome</keyword>
<comment type="catalytic activity">
    <reaction evidence="20">
        <text>12-(9Z-octadecenoyloxy)-octadecanoate + H2O = 12-hydroxyoctadecanoate + (9Z)-octadecenoate + H(+)</text>
        <dbReference type="Rhea" id="RHEA:52060"/>
        <dbReference type="ChEBI" id="CHEBI:15377"/>
        <dbReference type="ChEBI" id="CHEBI:15378"/>
        <dbReference type="ChEBI" id="CHEBI:30823"/>
        <dbReference type="ChEBI" id="CHEBI:84201"/>
        <dbReference type="ChEBI" id="CHEBI:136302"/>
    </reaction>
    <physiologicalReaction direction="left-to-right" evidence="20">
        <dbReference type="Rhea" id="RHEA:52061"/>
    </physiologicalReaction>
</comment>
<comment type="catalytic activity">
    <reaction evidence="28">
        <text>5-(9Z-hexadecenoyloxy)-octadecanoate + H2O = 5-hydroxy-octadecanoate + (9Z)-hexadecenoate + H(+)</text>
        <dbReference type="Rhea" id="RHEA:52092"/>
        <dbReference type="ChEBI" id="CHEBI:15377"/>
        <dbReference type="ChEBI" id="CHEBI:15378"/>
        <dbReference type="ChEBI" id="CHEBI:32372"/>
        <dbReference type="ChEBI" id="CHEBI:136369"/>
        <dbReference type="ChEBI" id="CHEBI:136370"/>
    </reaction>
    <physiologicalReaction direction="left-to-right" evidence="28">
        <dbReference type="Rhea" id="RHEA:52093"/>
    </physiologicalReaction>
</comment>
<organism evidence="33 34">
    <name type="scientific">Clupea harengus</name>
    <name type="common">Atlantic herring</name>
    <dbReference type="NCBI Taxonomy" id="7950"/>
    <lineage>
        <taxon>Eukaryota</taxon>
        <taxon>Metazoa</taxon>
        <taxon>Chordata</taxon>
        <taxon>Craniata</taxon>
        <taxon>Vertebrata</taxon>
        <taxon>Euteleostomi</taxon>
        <taxon>Actinopterygii</taxon>
        <taxon>Neopterygii</taxon>
        <taxon>Teleostei</taxon>
        <taxon>Clupei</taxon>
        <taxon>Clupeiformes</taxon>
        <taxon>Clupeoidei</taxon>
        <taxon>Clupeidae</taxon>
        <taxon>Clupea</taxon>
    </lineage>
</organism>
<evidence type="ECO:0000256" key="26">
    <source>
        <dbReference type="ARBA" id="ARBA00049428"/>
    </source>
</evidence>
<dbReference type="GeneID" id="105891579"/>
<comment type="subunit">
    <text evidence="30">Interacts with CLC.</text>
</comment>
<evidence type="ECO:0000256" key="20">
    <source>
        <dbReference type="ARBA" id="ARBA00048701"/>
    </source>
</evidence>
<dbReference type="GO" id="GO:0016042">
    <property type="term" value="P:lipid catabolic process"/>
    <property type="evidence" value="ECO:0007669"/>
    <property type="project" value="UniProtKB-KW"/>
</dbReference>
<evidence type="ECO:0000256" key="15">
    <source>
        <dbReference type="ARBA" id="ARBA00047427"/>
    </source>
</evidence>
<evidence type="ECO:0000256" key="23">
    <source>
        <dbReference type="ARBA" id="ARBA00049290"/>
    </source>
</evidence>
<accession>A0A6P8FRV8</accession>
<dbReference type="GO" id="GO:0008126">
    <property type="term" value="F:acetylesterase activity"/>
    <property type="evidence" value="ECO:0007669"/>
    <property type="project" value="UniProtKB-EC"/>
</dbReference>
<evidence type="ECO:0000256" key="10">
    <source>
        <dbReference type="ARBA" id="ARBA00023157"/>
    </source>
</evidence>
<comment type="catalytic activity">
    <reaction evidence="15">
        <text>13-octadecanoyloxy-octadecanoate + H2O = 13-hydroxy-octadecanoate + octadecanoate + H(+)</text>
        <dbReference type="Rhea" id="RHEA:52084"/>
        <dbReference type="ChEBI" id="CHEBI:15377"/>
        <dbReference type="ChEBI" id="CHEBI:15378"/>
        <dbReference type="ChEBI" id="CHEBI:25629"/>
        <dbReference type="ChEBI" id="CHEBI:136304"/>
        <dbReference type="ChEBI" id="CHEBI:136335"/>
    </reaction>
    <physiologicalReaction direction="left-to-right" evidence="15">
        <dbReference type="Rhea" id="RHEA:52085"/>
    </physiologicalReaction>
</comment>
<dbReference type="PROSITE" id="PS00122">
    <property type="entry name" value="CARBOXYLESTERASE_B_1"/>
    <property type="match status" value="1"/>
</dbReference>
<comment type="catalytic activity">
    <reaction evidence="19">
        <text>12-octadecanoyloxy-octadecanoate + H2O = 12-hydroxyoctadecanoate + octadecanoate + H(+)</text>
        <dbReference type="Rhea" id="RHEA:52080"/>
        <dbReference type="ChEBI" id="CHEBI:15377"/>
        <dbReference type="ChEBI" id="CHEBI:15378"/>
        <dbReference type="ChEBI" id="CHEBI:25629"/>
        <dbReference type="ChEBI" id="CHEBI:84201"/>
        <dbReference type="ChEBI" id="CHEBI:136330"/>
    </reaction>
    <physiologicalReaction direction="left-to-right" evidence="19">
        <dbReference type="Rhea" id="RHEA:52081"/>
    </physiologicalReaction>
</comment>
<dbReference type="SUPFAM" id="SSF53474">
    <property type="entry name" value="alpha/beta-Hydrolases"/>
    <property type="match status" value="1"/>
</dbReference>
<evidence type="ECO:0000256" key="17">
    <source>
        <dbReference type="ARBA" id="ARBA00047863"/>
    </source>
</evidence>
<comment type="similarity">
    <text evidence="3 31">Belongs to the type-B carboxylesterase/lipase family.</text>
</comment>
<comment type="catalytic activity">
    <reaction evidence="24">
        <text>13-(9Z-octadecenoyloxy)-octadecanoate + H2O = 13-hydroxy-octadecanoate + (9Z)-octadecenoate + H(+)</text>
        <dbReference type="Rhea" id="RHEA:52064"/>
        <dbReference type="ChEBI" id="CHEBI:15377"/>
        <dbReference type="ChEBI" id="CHEBI:15378"/>
        <dbReference type="ChEBI" id="CHEBI:30823"/>
        <dbReference type="ChEBI" id="CHEBI:136303"/>
        <dbReference type="ChEBI" id="CHEBI:136304"/>
    </reaction>
    <physiologicalReaction direction="left-to-right" evidence="24">
        <dbReference type="Rhea" id="RHEA:52065"/>
    </physiologicalReaction>
</comment>
<comment type="catalytic activity">
    <reaction evidence="21">
        <text>9-(9Z-octadecenoyloxy)-octadecanoate + H2O = 9-hydroxy-octadecanoate + (9Z)-octadecenoate + H(+)</text>
        <dbReference type="Rhea" id="RHEA:52048"/>
        <dbReference type="ChEBI" id="CHEBI:15377"/>
        <dbReference type="ChEBI" id="CHEBI:15378"/>
        <dbReference type="ChEBI" id="CHEBI:30823"/>
        <dbReference type="ChEBI" id="CHEBI:136282"/>
        <dbReference type="ChEBI" id="CHEBI:136286"/>
    </reaction>
    <physiologicalReaction direction="left-to-right" evidence="21">
        <dbReference type="Rhea" id="RHEA:52049"/>
    </physiologicalReaction>
</comment>
<comment type="catalytic activity">
    <reaction evidence="25">
        <text>13-(9Z-hexadecenoyloxy)-octadecanoate + H2O = 13-hydroxy-octadecanoate + (9Z)-hexadecenoate + H(+)</text>
        <dbReference type="Rhea" id="RHEA:52076"/>
        <dbReference type="ChEBI" id="CHEBI:15377"/>
        <dbReference type="ChEBI" id="CHEBI:15378"/>
        <dbReference type="ChEBI" id="CHEBI:32372"/>
        <dbReference type="ChEBI" id="CHEBI:136304"/>
        <dbReference type="ChEBI" id="CHEBI:136315"/>
    </reaction>
    <physiologicalReaction direction="left-to-right" evidence="25">
        <dbReference type="Rhea" id="RHEA:52077"/>
    </physiologicalReaction>
</comment>
<evidence type="ECO:0000256" key="22">
    <source>
        <dbReference type="ARBA" id="ARBA00049221"/>
    </source>
</evidence>
<evidence type="ECO:0000256" key="27">
    <source>
        <dbReference type="ARBA" id="ARBA00051791"/>
    </source>
</evidence>
<dbReference type="AlphaFoldDB" id="A0A6P8FRV8"/>
<evidence type="ECO:0000256" key="21">
    <source>
        <dbReference type="ARBA" id="ARBA00048800"/>
    </source>
</evidence>
<evidence type="ECO:0000256" key="9">
    <source>
        <dbReference type="ARBA" id="ARBA00023098"/>
    </source>
</evidence>
<dbReference type="Proteomes" id="UP000515152">
    <property type="component" value="Chromosome 7"/>
</dbReference>
<evidence type="ECO:0000256" key="6">
    <source>
        <dbReference type="ARBA" id="ARBA00022729"/>
    </source>
</evidence>
<keyword evidence="5" id="KW-0964">Secreted</keyword>
<evidence type="ECO:0000256" key="5">
    <source>
        <dbReference type="ARBA" id="ARBA00022525"/>
    </source>
</evidence>
<comment type="catalytic activity">
    <reaction evidence="14">
        <text>12-hexadecanoyloxy-octadecanoate + H2O = 12-hydroxyoctadecanoate + hexadecanoate + H(+)</text>
        <dbReference type="Rhea" id="RHEA:52056"/>
        <dbReference type="ChEBI" id="CHEBI:7896"/>
        <dbReference type="ChEBI" id="CHEBI:15377"/>
        <dbReference type="ChEBI" id="CHEBI:15378"/>
        <dbReference type="ChEBI" id="CHEBI:83677"/>
        <dbReference type="ChEBI" id="CHEBI:84201"/>
    </reaction>
    <physiologicalReaction direction="left-to-right" evidence="14">
        <dbReference type="Rhea" id="RHEA:52057"/>
    </physiologicalReaction>
</comment>
<dbReference type="EC" id="3.1.1.-" evidence="31"/>
<evidence type="ECO:0000256" key="19">
    <source>
        <dbReference type="ARBA" id="ARBA00048680"/>
    </source>
</evidence>
<dbReference type="InterPro" id="IPR002018">
    <property type="entry name" value="CarbesteraseB"/>
</dbReference>
<dbReference type="RefSeq" id="XP_031425867.1">
    <property type="nucleotide sequence ID" value="XM_031570007.1"/>
</dbReference>
<keyword evidence="7 31" id="KW-0378">Hydrolase</keyword>
<evidence type="ECO:0000256" key="11">
    <source>
        <dbReference type="ARBA" id="ARBA00023180"/>
    </source>
</evidence>
<evidence type="ECO:0000256" key="12">
    <source>
        <dbReference type="ARBA" id="ARBA00023369"/>
    </source>
</evidence>
<evidence type="ECO:0000313" key="34">
    <source>
        <dbReference type="RefSeq" id="XP_031425867.1"/>
    </source>
</evidence>
<dbReference type="KEGG" id="char:105891579"/>
<evidence type="ECO:0000256" key="31">
    <source>
        <dbReference type="RuleBase" id="RU361235"/>
    </source>
</evidence>
<evidence type="ECO:0000256" key="1">
    <source>
        <dbReference type="ARBA" id="ARBA00000923"/>
    </source>
</evidence>
<comment type="catalytic activity">
    <reaction evidence="17">
        <text>9-hexadecanoyloxy-octadecanoate + H2O = 9-hydroxy-octadecanoate + hexadecanoate + H(+)</text>
        <dbReference type="Rhea" id="RHEA:52052"/>
        <dbReference type="ChEBI" id="CHEBI:7896"/>
        <dbReference type="ChEBI" id="CHEBI:15377"/>
        <dbReference type="ChEBI" id="CHEBI:15378"/>
        <dbReference type="ChEBI" id="CHEBI:83670"/>
        <dbReference type="ChEBI" id="CHEBI:136286"/>
    </reaction>
    <physiologicalReaction direction="left-to-right" evidence="17">
        <dbReference type="Rhea" id="RHEA:52053"/>
    </physiologicalReaction>
</comment>
<dbReference type="GO" id="GO:0004771">
    <property type="term" value="F:sterol ester esterase activity"/>
    <property type="evidence" value="ECO:0007669"/>
    <property type="project" value="UniProtKB-EC"/>
</dbReference>
<comment type="catalytic activity">
    <reaction evidence="29">
        <text>a sterol ester + H2O = a sterol + a fatty acid + H(+)</text>
        <dbReference type="Rhea" id="RHEA:10100"/>
        <dbReference type="ChEBI" id="CHEBI:15377"/>
        <dbReference type="ChEBI" id="CHEBI:15378"/>
        <dbReference type="ChEBI" id="CHEBI:15889"/>
        <dbReference type="ChEBI" id="CHEBI:28868"/>
        <dbReference type="ChEBI" id="CHEBI:35915"/>
        <dbReference type="EC" id="3.1.1.13"/>
    </reaction>
    <physiologicalReaction direction="left-to-right" evidence="29">
        <dbReference type="Rhea" id="RHEA:10101"/>
    </physiologicalReaction>
</comment>
<evidence type="ECO:0000256" key="7">
    <source>
        <dbReference type="ARBA" id="ARBA00022801"/>
    </source>
</evidence>
<comment type="catalytic activity">
    <reaction evidence="1">
        <text>9-(9Z-hexadecenoyloxy)-octadecanoate + H2O = (9Z)-hexadecenoate + 9-hydroxy-octadecanoate + H(+)</text>
        <dbReference type="Rhea" id="RHEA:52068"/>
        <dbReference type="ChEBI" id="CHEBI:15377"/>
        <dbReference type="ChEBI" id="CHEBI:15378"/>
        <dbReference type="ChEBI" id="CHEBI:32372"/>
        <dbReference type="ChEBI" id="CHEBI:136286"/>
        <dbReference type="ChEBI" id="CHEBI:136309"/>
    </reaction>
    <physiologicalReaction direction="left-to-right" evidence="1">
        <dbReference type="Rhea" id="RHEA:52069"/>
    </physiologicalReaction>
</comment>
<feature type="chain" id="PRO_5028501222" description="Carboxylic ester hydrolase" evidence="31">
    <location>
        <begin position="21"/>
        <end position="551"/>
    </location>
</feature>
<evidence type="ECO:0000256" key="13">
    <source>
        <dbReference type="ARBA" id="ARBA00033629"/>
    </source>
</evidence>
<keyword evidence="11" id="KW-0325">Glycoprotein</keyword>
<gene>
    <name evidence="34" type="primary">LOC105891579</name>
</gene>
<evidence type="ECO:0000256" key="14">
    <source>
        <dbReference type="ARBA" id="ARBA00047368"/>
    </source>
</evidence>
<evidence type="ECO:0000256" key="29">
    <source>
        <dbReference type="ARBA" id="ARBA00053019"/>
    </source>
</evidence>
<keyword evidence="8" id="KW-0442">Lipid degradation</keyword>
<comment type="subcellular location">
    <subcellularLocation>
        <location evidence="2">Secreted</location>
    </subcellularLocation>
</comment>
<dbReference type="GO" id="GO:0004806">
    <property type="term" value="F:triacylglycerol lipase activity"/>
    <property type="evidence" value="ECO:0007669"/>
    <property type="project" value="UniProtKB-EC"/>
</dbReference>
<feature type="signal peptide" evidence="31">
    <location>
        <begin position="1"/>
        <end position="20"/>
    </location>
</feature>
<dbReference type="PROSITE" id="PS00941">
    <property type="entry name" value="CARBOXYLESTERASE_B_2"/>
    <property type="match status" value="1"/>
</dbReference>
<reference evidence="34" key="1">
    <citation type="submission" date="2025-08" db="UniProtKB">
        <authorList>
            <consortium name="RefSeq"/>
        </authorList>
    </citation>
    <scope>IDENTIFICATION</scope>
</reference>
<evidence type="ECO:0000259" key="32">
    <source>
        <dbReference type="Pfam" id="PF00135"/>
    </source>
</evidence>
<comment type="catalytic activity">
    <reaction evidence="23">
        <text>1,2,3-trioctanoylglycerol + H2O = dioctanoylglycerol + octanoate + H(+)</text>
        <dbReference type="Rhea" id="RHEA:47864"/>
        <dbReference type="ChEBI" id="CHEBI:15377"/>
        <dbReference type="ChEBI" id="CHEBI:15378"/>
        <dbReference type="ChEBI" id="CHEBI:25646"/>
        <dbReference type="ChEBI" id="CHEBI:76978"/>
        <dbReference type="ChEBI" id="CHEBI:88066"/>
    </reaction>
    <physiologicalReaction direction="left-to-right" evidence="23">
        <dbReference type="Rhea" id="RHEA:47865"/>
    </physiologicalReaction>
</comment>
<dbReference type="FunFam" id="3.40.50.1820:FF:000100">
    <property type="entry name" value="Carboxylic ester hydrolase"/>
    <property type="match status" value="1"/>
</dbReference>
<dbReference type="GO" id="GO:0005576">
    <property type="term" value="C:extracellular region"/>
    <property type="evidence" value="ECO:0007669"/>
    <property type="project" value="UniProtKB-SubCell"/>
</dbReference>
<comment type="catalytic activity">
    <reaction evidence="26">
        <text>12-(9Z-hexadecenoyloxy)-octadecanoate + H2O = 12-hydroxyoctadecanoate + (9Z)-hexadecenoate + H(+)</text>
        <dbReference type="Rhea" id="RHEA:52072"/>
        <dbReference type="ChEBI" id="CHEBI:15377"/>
        <dbReference type="ChEBI" id="CHEBI:15378"/>
        <dbReference type="ChEBI" id="CHEBI:32372"/>
        <dbReference type="ChEBI" id="CHEBI:84201"/>
        <dbReference type="ChEBI" id="CHEBI:136312"/>
    </reaction>
    <physiologicalReaction direction="left-to-right" evidence="26">
        <dbReference type="Rhea" id="RHEA:52073"/>
    </physiologicalReaction>
</comment>
<evidence type="ECO:0000256" key="18">
    <source>
        <dbReference type="ARBA" id="ARBA00048386"/>
    </source>
</evidence>
<name>A0A6P8FRV8_CLUHA</name>
<evidence type="ECO:0000313" key="33">
    <source>
        <dbReference type="Proteomes" id="UP000515152"/>
    </source>
</evidence>
<dbReference type="Gene3D" id="3.40.50.1820">
    <property type="entry name" value="alpha/beta hydrolase"/>
    <property type="match status" value="1"/>
</dbReference>
<dbReference type="InterPro" id="IPR019819">
    <property type="entry name" value="Carboxylesterase_B_CS"/>
</dbReference>
<sequence length="551" mass="60816">MSLFGVIFIAAALCLGTTSGASLGVVYTEGGLVQGKNHRMGLFSSVDVFKGVPFADIPVRFEKPQPHPGWDGVLKASQYRDRCLQVTLMQSGSQGSEDCLYLNIFVPQGRKVSTGLPVMIYLFGGAFLLGASNDVSFLGNSLYDGKEMADRGGVIVVTVNYRVGTLGFLSTGDSRLPGNYGLWDQHAAIAWVNRNIRAFGGDVDNITVFGQSAGSVSVNYQMLSPHNQGLFRRAISQCGVAVSPWALQRDPQAMARKIAEKVGCTQEEHMTACLKMTDPVALTMAGKVALSEMGKEPVVYMLELAPVVDGDFIPDHPSKLFHNAAKFDYIAGTNSMDGHLFAGADIPSINQKYKTTHPEEIKQLLAGLTMEKGTAAVNSSFATYSEHWGPNPEKATIKKTVVEIETDYLFFVPTQIALQLHAKYAKLKQRTYSYVFNMPTRIPMFPSWMEADHAEDVQYVFGKPFDTPVGYLPRHRTLSGYMIAYWTNFAKTGDPHRGQEVPTQWPLFTNKGNPVLMINNKINVNSVQYNFRTRYVQYWSTTYASLPNQAP</sequence>
<comment type="catalytic activity">
    <reaction evidence="18">
        <text>1,2,3-tri-(9Z-octadecenoyl)-glycerol + H2O = di-(9Z)-octadecenoylglycerol + (9Z)-octadecenoate + H(+)</text>
        <dbReference type="Rhea" id="RHEA:38575"/>
        <dbReference type="ChEBI" id="CHEBI:15377"/>
        <dbReference type="ChEBI" id="CHEBI:15378"/>
        <dbReference type="ChEBI" id="CHEBI:30823"/>
        <dbReference type="ChEBI" id="CHEBI:53753"/>
        <dbReference type="ChEBI" id="CHEBI:75945"/>
    </reaction>
    <physiologicalReaction direction="left-to-right" evidence="18">
        <dbReference type="Rhea" id="RHEA:38576"/>
    </physiologicalReaction>
</comment>
<protein>
    <recommendedName>
        <fullName evidence="31">Carboxylic ester hydrolase</fullName>
        <ecNumber evidence="31">3.1.1.-</ecNumber>
    </recommendedName>
</protein>
<keyword evidence="6 31" id="KW-0732">Signal</keyword>
<keyword evidence="10" id="KW-1015">Disulfide bond</keyword>
<evidence type="ECO:0000256" key="3">
    <source>
        <dbReference type="ARBA" id="ARBA00005964"/>
    </source>
</evidence>
<feature type="domain" description="Carboxylesterase type B" evidence="32">
    <location>
        <begin position="25"/>
        <end position="539"/>
    </location>
</feature>
<dbReference type="InterPro" id="IPR051093">
    <property type="entry name" value="Neuroligin/BSAL"/>
</dbReference>
<dbReference type="InterPro" id="IPR029058">
    <property type="entry name" value="AB_hydrolase_fold"/>
</dbReference>
<comment type="catalytic activity">
    <reaction evidence="12">
        <text>a triacylglycerol + H2O = a diacylglycerol + a fatty acid + H(+)</text>
        <dbReference type="Rhea" id="RHEA:12044"/>
        <dbReference type="ChEBI" id="CHEBI:15377"/>
        <dbReference type="ChEBI" id="CHEBI:15378"/>
        <dbReference type="ChEBI" id="CHEBI:17855"/>
        <dbReference type="ChEBI" id="CHEBI:18035"/>
        <dbReference type="ChEBI" id="CHEBI:28868"/>
        <dbReference type="EC" id="3.1.1.3"/>
    </reaction>
    <physiologicalReaction direction="left-to-right" evidence="12">
        <dbReference type="Rhea" id="RHEA:12045"/>
    </physiologicalReaction>
</comment>